<proteinExistence type="predicted"/>
<organism evidence="1 2">
    <name type="scientific">Candidatus Faecalibacterium intestinavium</name>
    <dbReference type="NCBI Taxonomy" id="2838580"/>
    <lineage>
        <taxon>Bacteria</taxon>
        <taxon>Bacillati</taxon>
        <taxon>Bacillota</taxon>
        <taxon>Clostridia</taxon>
        <taxon>Eubacteriales</taxon>
        <taxon>Oscillospiraceae</taxon>
        <taxon>Faecalibacterium</taxon>
    </lineage>
</organism>
<dbReference type="SUPFAM" id="SSF53244">
    <property type="entry name" value="MurD-like peptide ligases, peptide-binding domain"/>
    <property type="match status" value="1"/>
</dbReference>
<reference evidence="1" key="1">
    <citation type="journal article" date="2021" name="PeerJ">
        <title>Extensive microbial diversity within the chicken gut microbiome revealed by metagenomics and culture.</title>
        <authorList>
            <person name="Gilroy R."/>
            <person name="Ravi A."/>
            <person name="Getino M."/>
            <person name="Pursley I."/>
            <person name="Horton D.L."/>
            <person name="Alikhan N.F."/>
            <person name="Baker D."/>
            <person name="Gharbi K."/>
            <person name="Hall N."/>
            <person name="Watson M."/>
            <person name="Adriaenssens E.M."/>
            <person name="Foster-Nyarko E."/>
            <person name="Jarju S."/>
            <person name="Secka A."/>
            <person name="Antonio M."/>
            <person name="Oren A."/>
            <person name="Chaudhuri R.R."/>
            <person name="La Ragione R."/>
            <person name="Hildebrand F."/>
            <person name="Pallen M.J."/>
        </authorList>
    </citation>
    <scope>NUCLEOTIDE SEQUENCE</scope>
    <source>
        <strain evidence="1">742</strain>
    </source>
</reference>
<comment type="caution">
    <text evidence="1">The sequence shown here is derived from an EMBL/GenBank/DDBJ whole genome shotgun (WGS) entry which is preliminary data.</text>
</comment>
<accession>A0A9E2NR75</accession>
<dbReference type="GO" id="GO:0016881">
    <property type="term" value="F:acid-amino acid ligase activity"/>
    <property type="evidence" value="ECO:0007669"/>
    <property type="project" value="InterPro"/>
</dbReference>
<name>A0A9E2NR75_9FIRM</name>
<reference evidence="1" key="2">
    <citation type="submission" date="2021-04" db="EMBL/GenBank/DDBJ databases">
        <authorList>
            <person name="Gilroy R."/>
        </authorList>
    </citation>
    <scope>NUCLEOTIDE SEQUENCE</scope>
    <source>
        <strain evidence="1">742</strain>
    </source>
</reference>
<dbReference type="Gene3D" id="3.90.190.20">
    <property type="entry name" value="Mur ligase, C-terminal domain"/>
    <property type="match status" value="1"/>
</dbReference>
<dbReference type="Proteomes" id="UP000824178">
    <property type="component" value="Unassembled WGS sequence"/>
</dbReference>
<evidence type="ECO:0000313" key="1">
    <source>
        <dbReference type="EMBL" id="MBU3820135.1"/>
    </source>
</evidence>
<sequence length="253" mass="26956">VLRAGSICVTAPDQPKAALTEIIVAAGKADCELVVPDPEDITFLEAQRFASRIDYGGYAAPLAFLGRHAACNAAVAVELALALWRKGFDLPDEAILTGLEQAENRSSIRVLRQRPLVILDACHTPQQAAALVRVLKMAKVQQMNAVIGLPDSENTGAFLSTLETGHTPEGPAREKEDLPGMSDSVFEKVWFVAPEGVDPARTRAVAEAARYHFEAQFCPNLAQALAQARAAGGRGVAVCGREDFVLAAEELLG</sequence>
<dbReference type="GO" id="GO:0005524">
    <property type="term" value="F:ATP binding"/>
    <property type="evidence" value="ECO:0007669"/>
    <property type="project" value="InterPro"/>
</dbReference>
<protein>
    <submittedName>
        <fullName evidence="1">Folylpolyglutamate synthase</fullName>
    </submittedName>
</protein>
<dbReference type="InterPro" id="IPR036615">
    <property type="entry name" value="Mur_ligase_C_dom_sf"/>
</dbReference>
<dbReference type="EMBL" id="JAHLFH010000149">
    <property type="protein sequence ID" value="MBU3820135.1"/>
    <property type="molecule type" value="Genomic_DNA"/>
</dbReference>
<dbReference type="AlphaFoldDB" id="A0A9E2NR75"/>
<dbReference type="Gene3D" id="3.40.1190.10">
    <property type="entry name" value="Mur-like, catalytic domain"/>
    <property type="match status" value="1"/>
</dbReference>
<evidence type="ECO:0000313" key="2">
    <source>
        <dbReference type="Proteomes" id="UP000824178"/>
    </source>
</evidence>
<gene>
    <name evidence="1" type="ORF">H9864_07195</name>
</gene>
<feature type="non-terminal residue" evidence="1">
    <location>
        <position position="1"/>
    </location>
</feature>
<dbReference type="InterPro" id="IPR036565">
    <property type="entry name" value="Mur-like_cat_sf"/>
</dbReference>